<dbReference type="PRINTS" id="PR00455">
    <property type="entry name" value="HTHTETR"/>
</dbReference>
<dbReference type="Gene3D" id="1.10.357.10">
    <property type="entry name" value="Tetracycline Repressor, domain 2"/>
    <property type="match status" value="1"/>
</dbReference>
<feature type="DNA-binding region" description="H-T-H motif" evidence="4">
    <location>
        <begin position="37"/>
        <end position="56"/>
    </location>
</feature>
<keyword evidence="3" id="KW-0804">Transcription</keyword>
<reference evidence="6 7" key="1">
    <citation type="submission" date="2020-06" db="EMBL/GenBank/DDBJ databases">
        <authorList>
            <person name="Cao W.R."/>
        </authorList>
    </citation>
    <scope>NUCLEOTIDE SEQUENCE [LARGE SCALE GENOMIC DNA]</scope>
    <source>
        <strain evidence="6 7">B1Z28</strain>
    </source>
</reference>
<keyword evidence="2 4" id="KW-0238">DNA-binding</keyword>
<proteinExistence type="predicted"/>
<dbReference type="EMBL" id="JABXWT010000035">
    <property type="protein sequence ID" value="NVO58596.1"/>
    <property type="molecule type" value="Genomic_DNA"/>
</dbReference>
<protein>
    <submittedName>
        <fullName evidence="6">TetR/AcrR family transcriptional regulator</fullName>
    </submittedName>
</protein>
<evidence type="ECO:0000259" key="5">
    <source>
        <dbReference type="PROSITE" id="PS50977"/>
    </source>
</evidence>
<evidence type="ECO:0000256" key="4">
    <source>
        <dbReference type="PROSITE-ProRule" id="PRU00335"/>
    </source>
</evidence>
<dbReference type="RefSeq" id="WP_176867637.1">
    <property type="nucleotide sequence ID" value="NZ_JABXWT010000035.1"/>
</dbReference>
<sequence length="208" mass="23385">MPVTEKRKQQQKSEDMRARLRRATLLTLMEKGFRNAGTPEICRLAGVSRGAMFHHYPNRNALLLDAAIDLWHEVPERLRGLVANLKDGEFDIDAFVDGAWENMFADDVVLPSLELTLAARSDEELAGPVAEGLQELFNSYYEILHDTFAAQGWNEGAIRDSINLVLCALRGLKVQSLVYHSPQFETEMMASLKNAFKYAIQAMAQDAN</sequence>
<keyword evidence="1" id="KW-0805">Transcription regulation</keyword>
<evidence type="ECO:0000256" key="3">
    <source>
        <dbReference type="ARBA" id="ARBA00023163"/>
    </source>
</evidence>
<dbReference type="PANTHER" id="PTHR47506:SF7">
    <property type="entry name" value="TRANSCRIPTIONAL REGULATORY PROTEIN"/>
    <property type="match status" value="1"/>
</dbReference>
<dbReference type="PROSITE" id="PS50977">
    <property type="entry name" value="HTH_TETR_2"/>
    <property type="match status" value="1"/>
</dbReference>
<evidence type="ECO:0000313" key="7">
    <source>
        <dbReference type="Proteomes" id="UP000630805"/>
    </source>
</evidence>
<evidence type="ECO:0000256" key="2">
    <source>
        <dbReference type="ARBA" id="ARBA00023125"/>
    </source>
</evidence>
<comment type="caution">
    <text evidence="6">The sequence shown here is derived from an EMBL/GenBank/DDBJ whole genome shotgun (WGS) entry which is preliminary data.</text>
</comment>
<evidence type="ECO:0000313" key="6">
    <source>
        <dbReference type="EMBL" id="NVO58596.1"/>
    </source>
</evidence>
<keyword evidence="7" id="KW-1185">Reference proteome</keyword>
<feature type="domain" description="HTH tetR-type" evidence="5">
    <location>
        <begin position="14"/>
        <end position="74"/>
    </location>
</feature>
<gene>
    <name evidence="6" type="ORF">HW561_22720</name>
</gene>
<dbReference type="SUPFAM" id="SSF46689">
    <property type="entry name" value="Homeodomain-like"/>
    <property type="match status" value="1"/>
</dbReference>
<dbReference type="InterPro" id="IPR001647">
    <property type="entry name" value="HTH_TetR"/>
</dbReference>
<dbReference type="Proteomes" id="UP000630805">
    <property type="component" value="Unassembled WGS sequence"/>
</dbReference>
<organism evidence="6 7">
    <name type="scientific">Ruegeria haliotis</name>
    <dbReference type="NCBI Taxonomy" id="2747601"/>
    <lineage>
        <taxon>Bacteria</taxon>
        <taxon>Pseudomonadati</taxon>
        <taxon>Pseudomonadota</taxon>
        <taxon>Alphaproteobacteria</taxon>
        <taxon>Rhodobacterales</taxon>
        <taxon>Roseobacteraceae</taxon>
        <taxon>Ruegeria</taxon>
    </lineage>
</organism>
<dbReference type="PANTHER" id="PTHR47506">
    <property type="entry name" value="TRANSCRIPTIONAL REGULATORY PROTEIN"/>
    <property type="match status" value="1"/>
</dbReference>
<dbReference type="Pfam" id="PF00440">
    <property type="entry name" value="TetR_N"/>
    <property type="match status" value="1"/>
</dbReference>
<name>A0ABX2PZ43_9RHOB</name>
<evidence type="ECO:0000256" key="1">
    <source>
        <dbReference type="ARBA" id="ARBA00023015"/>
    </source>
</evidence>
<accession>A0ABX2PZ43</accession>
<dbReference type="InterPro" id="IPR009057">
    <property type="entry name" value="Homeodomain-like_sf"/>
</dbReference>